<dbReference type="Pfam" id="PF09681">
    <property type="entry name" value="Phage_rep_org_N"/>
    <property type="match status" value="1"/>
</dbReference>
<dbReference type="PANTHER" id="PTHR37293:SF7">
    <property type="entry name" value="HYPOTHETICAL PHAGE PROTEIN"/>
    <property type="match status" value="1"/>
</dbReference>
<dbReference type="HOGENOM" id="CLU_055973_1_1_9"/>
<evidence type="ECO:0000256" key="1">
    <source>
        <dbReference type="SAM" id="MobiDB-lite"/>
    </source>
</evidence>
<dbReference type="AlphaFoldDB" id="R6WQA7"/>
<accession>R6WQA7</accession>
<evidence type="ECO:0000313" key="3">
    <source>
        <dbReference type="EMBL" id="CDD11515.1"/>
    </source>
</evidence>
<dbReference type="PANTHER" id="PTHR37293">
    <property type="entry name" value="PHAGE REPLICATION PROTEIN-RELATED"/>
    <property type="match status" value="1"/>
</dbReference>
<dbReference type="NCBIfam" id="TIGR01714">
    <property type="entry name" value="phage_rep_org_N"/>
    <property type="match status" value="1"/>
</dbReference>
<protein>
    <submittedName>
        <fullName evidence="3">DnaD and phage-associated domain protein</fullName>
    </submittedName>
</protein>
<evidence type="ECO:0000259" key="2">
    <source>
        <dbReference type="Pfam" id="PF09681"/>
    </source>
</evidence>
<comment type="caution">
    <text evidence="3">The sequence shown here is derived from an EMBL/GenBank/DDBJ whole genome shotgun (WGS) entry which is preliminary data.</text>
</comment>
<dbReference type="InterPro" id="IPR053162">
    <property type="entry name" value="DnaD"/>
</dbReference>
<name>R6WQA7_9FIRM</name>
<dbReference type="EMBL" id="CBGL010000090">
    <property type="protein sequence ID" value="CDD11515.1"/>
    <property type="molecule type" value="Genomic_DNA"/>
</dbReference>
<sequence>MADVKWIKIAVDMFDNRKIKQIGSMPEGDSLLLMWVQLLCLAGNVNDGGFIYLTKEIPYTDEMLATQFNKPISTVRLALKTFEQFGMIEIINNMIFLSSWEKYQSTDRLTEIREQTRARVAKHREKQKLLAAGQLDGESNVTCNVTVTQGNALEEDIDKDIDKDKNKSISKKSPRHKHGEYQNVLLSDDDLEKLKAEFPADWDQRIQRLSEYMASSGKSYKNHLATIRNWARRDKPAAKSAGGEDMTDLDKYF</sequence>
<feature type="domain" description="Phage replisome organiser N-terminal" evidence="2">
    <location>
        <begin position="6"/>
        <end position="125"/>
    </location>
</feature>
<proteinExistence type="predicted"/>
<dbReference type="RefSeq" id="WP_021719636.1">
    <property type="nucleotide sequence ID" value="NZ_FR892771.1"/>
</dbReference>
<organism evidence="3">
    <name type="scientific">Phascolarctobacterium succinatutens CAG:287</name>
    <dbReference type="NCBI Taxonomy" id="1263101"/>
    <lineage>
        <taxon>Bacteria</taxon>
        <taxon>Bacillati</taxon>
        <taxon>Bacillota</taxon>
        <taxon>Negativicutes</taxon>
        <taxon>Acidaminococcales</taxon>
        <taxon>Acidaminococcaceae</taxon>
        <taxon>Phascolarctobacterium</taxon>
    </lineage>
</organism>
<gene>
    <name evidence="3" type="ORF">BN587_00546</name>
</gene>
<reference evidence="3" key="1">
    <citation type="submission" date="2012-11" db="EMBL/GenBank/DDBJ databases">
        <title>Dependencies among metagenomic species, viruses, plasmids and units of genetic variation.</title>
        <authorList>
            <person name="Nielsen H.B."/>
            <person name="Almeida M."/>
            <person name="Juncker A.S."/>
            <person name="Rasmussen S."/>
            <person name="Li J."/>
            <person name="Sunagawa S."/>
            <person name="Plichta D."/>
            <person name="Gautier L."/>
            <person name="Le Chatelier E."/>
            <person name="Peletier E."/>
            <person name="Bonde I."/>
            <person name="Nielsen T."/>
            <person name="Manichanh C."/>
            <person name="Arumugam M."/>
            <person name="Batto J."/>
            <person name="Santos M.B.Q.D."/>
            <person name="Blom N."/>
            <person name="Borruel N."/>
            <person name="Burgdorf K.S."/>
            <person name="Boumezbeur F."/>
            <person name="Casellas F."/>
            <person name="Dore J."/>
            <person name="Guarner F."/>
            <person name="Hansen T."/>
            <person name="Hildebrand F."/>
            <person name="Kaas R.S."/>
            <person name="Kennedy S."/>
            <person name="Kristiansen K."/>
            <person name="Kultima J.R."/>
            <person name="Leonard P."/>
            <person name="Levenez F."/>
            <person name="Lund O."/>
            <person name="Moumen B."/>
            <person name="Le Paslier D."/>
            <person name="Pons N."/>
            <person name="Pedersen O."/>
            <person name="Prifti E."/>
            <person name="Qin J."/>
            <person name="Raes J."/>
            <person name="Tap J."/>
            <person name="Tims S."/>
            <person name="Ussery D.W."/>
            <person name="Yamada T."/>
            <person name="MetaHit consortium"/>
            <person name="Renault P."/>
            <person name="Sicheritz-Ponten T."/>
            <person name="Bork P."/>
            <person name="Wang J."/>
            <person name="Brunak S."/>
            <person name="Ehrlich S.D."/>
        </authorList>
    </citation>
    <scope>NUCLEOTIDE SEQUENCE [LARGE SCALE GENOMIC DNA]</scope>
</reference>
<dbReference type="Proteomes" id="UP000014937">
    <property type="component" value="Unassembled WGS sequence"/>
</dbReference>
<feature type="region of interest" description="Disordered" evidence="1">
    <location>
        <begin position="233"/>
        <end position="253"/>
    </location>
</feature>
<dbReference type="InterPro" id="IPR010056">
    <property type="entry name" value="Phage_rep_org__N"/>
</dbReference>